<evidence type="ECO:0000256" key="8">
    <source>
        <dbReference type="ARBA" id="ARBA00023136"/>
    </source>
</evidence>
<comment type="similarity">
    <text evidence="9">Belongs to the GSP H family.</text>
</comment>
<comment type="caution">
    <text evidence="12">The sequence shown here is derived from an EMBL/GenBank/DDBJ whole genome shotgun (WGS) entry which is preliminary data.</text>
</comment>
<evidence type="ECO:0000256" key="2">
    <source>
        <dbReference type="ARBA" id="ARBA00021549"/>
    </source>
</evidence>
<dbReference type="EMBL" id="QPJY01000006">
    <property type="protein sequence ID" value="RCX29876.1"/>
    <property type="molecule type" value="Genomic_DNA"/>
</dbReference>
<dbReference type="Proteomes" id="UP000252707">
    <property type="component" value="Unassembled WGS sequence"/>
</dbReference>
<dbReference type="InterPro" id="IPR045584">
    <property type="entry name" value="Pilin-like"/>
</dbReference>
<accession>A0A369CAU1</accession>
<dbReference type="Pfam" id="PF12019">
    <property type="entry name" value="GspH"/>
    <property type="match status" value="1"/>
</dbReference>
<dbReference type="AlphaFoldDB" id="A0A369CAU1"/>
<evidence type="ECO:0000256" key="7">
    <source>
        <dbReference type="ARBA" id="ARBA00022989"/>
    </source>
</evidence>
<keyword evidence="8" id="KW-0472">Membrane</keyword>
<keyword evidence="13" id="KW-1185">Reference proteome</keyword>
<comment type="subcellular location">
    <subcellularLocation>
        <location evidence="1">Cell inner membrane</location>
        <topology evidence="1">Single-pass membrane protein</topology>
    </subcellularLocation>
</comment>
<dbReference type="OrthoDB" id="2313614at2"/>
<evidence type="ECO:0000313" key="13">
    <source>
        <dbReference type="Proteomes" id="UP000252707"/>
    </source>
</evidence>
<keyword evidence="6" id="KW-0812">Transmembrane</keyword>
<organism evidence="12 13">
    <name type="scientific">Thioalbus denitrificans</name>
    <dbReference type="NCBI Taxonomy" id="547122"/>
    <lineage>
        <taxon>Bacteria</taxon>
        <taxon>Pseudomonadati</taxon>
        <taxon>Pseudomonadota</taxon>
        <taxon>Gammaproteobacteria</taxon>
        <taxon>Chromatiales</taxon>
        <taxon>Ectothiorhodospiraceae</taxon>
        <taxon>Thioalbus</taxon>
    </lineage>
</organism>
<dbReference type="Gene3D" id="3.55.40.10">
    <property type="entry name" value="minor pseudopilin epsh domain"/>
    <property type="match status" value="1"/>
</dbReference>
<dbReference type="GO" id="GO:0015627">
    <property type="term" value="C:type II protein secretion system complex"/>
    <property type="evidence" value="ECO:0007669"/>
    <property type="project" value="InterPro"/>
</dbReference>
<feature type="domain" description="General secretion pathway GspH" evidence="11">
    <location>
        <begin position="42"/>
        <end position="156"/>
    </location>
</feature>
<evidence type="ECO:0000259" key="11">
    <source>
        <dbReference type="Pfam" id="PF12019"/>
    </source>
</evidence>
<evidence type="ECO:0000256" key="5">
    <source>
        <dbReference type="ARBA" id="ARBA00022519"/>
    </source>
</evidence>
<keyword evidence="3" id="KW-1003">Cell membrane</keyword>
<dbReference type="InterPro" id="IPR022346">
    <property type="entry name" value="T2SS_GspH"/>
</dbReference>
<dbReference type="InterPro" id="IPR012902">
    <property type="entry name" value="N_methyl_site"/>
</dbReference>
<evidence type="ECO:0000256" key="1">
    <source>
        <dbReference type="ARBA" id="ARBA00004377"/>
    </source>
</evidence>
<reference evidence="12 13" key="1">
    <citation type="submission" date="2018-07" db="EMBL/GenBank/DDBJ databases">
        <title>Genomic Encyclopedia of Type Strains, Phase IV (KMG-IV): sequencing the most valuable type-strain genomes for metagenomic binning, comparative biology and taxonomic classification.</title>
        <authorList>
            <person name="Goeker M."/>
        </authorList>
    </citation>
    <scope>NUCLEOTIDE SEQUENCE [LARGE SCALE GENOMIC DNA]</scope>
    <source>
        <strain evidence="12 13">DSM 26407</strain>
    </source>
</reference>
<keyword evidence="5" id="KW-0997">Cell inner membrane</keyword>
<evidence type="ECO:0000313" key="12">
    <source>
        <dbReference type="EMBL" id="RCX29876.1"/>
    </source>
</evidence>
<dbReference type="Pfam" id="PF07963">
    <property type="entry name" value="N_methyl"/>
    <property type="match status" value="1"/>
</dbReference>
<keyword evidence="7" id="KW-1133">Transmembrane helix</keyword>
<protein>
    <recommendedName>
        <fullName evidence="2">Type II secretion system protein H</fullName>
    </recommendedName>
    <alternativeName>
        <fullName evidence="10">General secretion pathway protein H</fullName>
    </alternativeName>
</protein>
<dbReference type="RefSeq" id="WP_114280197.1">
    <property type="nucleotide sequence ID" value="NZ_QPJY01000006.1"/>
</dbReference>
<dbReference type="SUPFAM" id="SSF54523">
    <property type="entry name" value="Pili subunits"/>
    <property type="match status" value="1"/>
</dbReference>
<evidence type="ECO:0000256" key="9">
    <source>
        <dbReference type="ARBA" id="ARBA00025772"/>
    </source>
</evidence>
<keyword evidence="4" id="KW-0488">Methylation</keyword>
<evidence type="ECO:0000256" key="4">
    <source>
        <dbReference type="ARBA" id="ARBA00022481"/>
    </source>
</evidence>
<gene>
    <name evidence="12" type="ORF">DFQ59_106108</name>
</gene>
<dbReference type="GO" id="GO:0015628">
    <property type="term" value="P:protein secretion by the type II secretion system"/>
    <property type="evidence" value="ECO:0007669"/>
    <property type="project" value="InterPro"/>
</dbReference>
<dbReference type="NCBIfam" id="TIGR02532">
    <property type="entry name" value="IV_pilin_GFxxxE"/>
    <property type="match status" value="1"/>
</dbReference>
<proteinExistence type="inferred from homology"/>
<evidence type="ECO:0000256" key="6">
    <source>
        <dbReference type="ARBA" id="ARBA00022692"/>
    </source>
</evidence>
<dbReference type="GO" id="GO:0005886">
    <property type="term" value="C:plasma membrane"/>
    <property type="evidence" value="ECO:0007669"/>
    <property type="project" value="UniProtKB-SubCell"/>
</dbReference>
<sequence length="167" mass="17743">MKRNPGFSLIEMMIALVVLAVLITIAVPGFRSFILNNRLTTQANEFITALQVARSEAIKRGGVVVRITATAPVAANEWGGGWSIWPDTDDDGVQDAGEDTIRTAEAFAGGNTLDSAGNITEFVYRGDGSISSADTFTLCDSRTGETGRRIIVTASGRSALNPEFTCP</sequence>
<evidence type="ECO:0000256" key="10">
    <source>
        <dbReference type="ARBA" id="ARBA00030775"/>
    </source>
</evidence>
<evidence type="ECO:0000256" key="3">
    <source>
        <dbReference type="ARBA" id="ARBA00022475"/>
    </source>
</evidence>
<name>A0A369CAU1_9GAMM</name>